<dbReference type="Proteomes" id="UP000279259">
    <property type="component" value="Unassembled WGS sequence"/>
</dbReference>
<proteinExistence type="predicted"/>
<keyword evidence="3" id="KW-0805">Transcription regulation</keyword>
<feature type="region of interest" description="Disordered" evidence="7">
    <location>
        <begin position="94"/>
        <end position="126"/>
    </location>
</feature>
<dbReference type="SMART" id="SM00906">
    <property type="entry name" value="Fungal_trans"/>
    <property type="match status" value="1"/>
</dbReference>
<dbReference type="GO" id="GO:0006351">
    <property type="term" value="P:DNA-templated transcription"/>
    <property type="evidence" value="ECO:0007669"/>
    <property type="project" value="InterPro"/>
</dbReference>
<keyword evidence="2" id="KW-0862">Zinc</keyword>
<keyword evidence="10" id="KW-1185">Reference proteome</keyword>
<dbReference type="GO" id="GO:0008270">
    <property type="term" value="F:zinc ion binding"/>
    <property type="evidence" value="ECO:0007669"/>
    <property type="project" value="InterPro"/>
</dbReference>
<dbReference type="InterPro" id="IPR007219">
    <property type="entry name" value="XnlR_reg_dom"/>
</dbReference>
<keyword evidence="4" id="KW-0238">DNA-binding</keyword>
<evidence type="ECO:0000256" key="1">
    <source>
        <dbReference type="ARBA" id="ARBA00022723"/>
    </source>
</evidence>
<feature type="region of interest" description="Disordered" evidence="7">
    <location>
        <begin position="1"/>
        <end position="41"/>
    </location>
</feature>
<feature type="domain" description="Xylanolytic transcriptional activator regulatory" evidence="8">
    <location>
        <begin position="368"/>
        <end position="444"/>
    </location>
</feature>
<evidence type="ECO:0000313" key="10">
    <source>
        <dbReference type="Proteomes" id="UP000279259"/>
    </source>
</evidence>
<reference evidence="9 10" key="1">
    <citation type="submission" date="2018-11" db="EMBL/GenBank/DDBJ databases">
        <title>Genome sequence of Saitozyma podzolica DSM 27192.</title>
        <authorList>
            <person name="Aliyu H."/>
            <person name="Gorte O."/>
            <person name="Ochsenreither K."/>
        </authorList>
    </citation>
    <scope>NUCLEOTIDE SEQUENCE [LARGE SCALE GENOMIC DNA]</scope>
    <source>
        <strain evidence="9 10">DSM 27192</strain>
    </source>
</reference>
<evidence type="ECO:0000259" key="8">
    <source>
        <dbReference type="SMART" id="SM00906"/>
    </source>
</evidence>
<dbReference type="OrthoDB" id="2154091at2759"/>
<evidence type="ECO:0000256" key="4">
    <source>
        <dbReference type="ARBA" id="ARBA00023125"/>
    </source>
</evidence>
<comment type="caution">
    <text evidence="9">The sequence shown here is derived from an EMBL/GenBank/DDBJ whole genome shotgun (WGS) entry which is preliminary data.</text>
</comment>
<organism evidence="9 10">
    <name type="scientific">Saitozyma podzolica</name>
    <dbReference type="NCBI Taxonomy" id="1890683"/>
    <lineage>
        <taxon>Eukaryota</taxon>
        <taxon>Fungi</taxon>
        <taxon>Dikarya</taxon>
        <taxon>Basidiomycota</taxon>
        <taxon>Agaricomycotina</taxon>
        <taxon>Tremellomycetes</taxon>
        <taxon>Tremellales</taxon>
        <taxon>Trimorphomycetaceae</taxon>
        <taxon>Saitozyma</taxon>
    </lineage>
</organism>
<accession>A0A427YKE9</accession>
<evidence type="ECO:0000313" key="9">
    <source>
        <dbReference type="EMBL" id="RSH91550.1"/>
    </source>
</evidence>
<keyword evidence="5" id="KW-0804">Transcription</keyword>
<keyword evidence="1" id="KW-0479">Metal-binding</keyword>
<evidence type="ECO:0000256" key="3">
    <source>
        <dbReference type="ARBA" id="ARBA00023015"/>
    </source>
</evidence>
<sequence>MTRSDGYGPTGTRPRDEDDNDELDEAEAHPQSPKRSKRSGVKHISRACDSCKSRSAPWLLWLTTCTCTYRSKPNPVKDLRNRIDSLMELLSQKSAPLAPQPVPVSTSSIPPGLTGQQSQTAAPQHSLAVETPTDIADFLAGLTTVPPPVATASSPDCAASSQPRSTVSPVANLANRPVAYSGDRLKRPEIGSVMQFGPTSLWSYTRDSAEHRPYTTSSTAPDLLPGDWIDWARPLPADINLSKTVHDAALAIFGAYIGAWCMVVDMPTFMRDLDVCNLVTRQPRSSPPPARTGAYSPLLHNCVLYLGLHLRRDDWPDVAQAMDAVMDKHCAALVMGETEDPNTSTLLALTLFATCLNVRKTSSSRNTGYIHFGMAFASLQALGVNISSDHLVASGSMTAAERDARNASYWTVFQQDALRAVAAGRPPMLGVPTDVSLPCIDPVVDAAPWYSVNPTKIGISNGLSGMRSTVFHWSARLHCILRKVLDTSLYSVIGDASNRDVRVVAIAHELETWTREQPFSRPTSYPLPHVLLMHMMSQLIQIYLFRPYYRSQLDISPTPAERCGQAAESVAELLRLCDAEHGLRNGVATLIPIVFGAATVYLLRLVSNEVEPRDLNNLEESIRFMGELAVTWIEARRGLEVINTLRSEWLPDSVDSSAGTRVQNPSVPVLDQSEELPKELHEWLMGTTYYDILQGSEGLDPDLLF</sequence>
<dbReference type="PANTHER" id="PTHR31313">
    <property type="entry name" value="TY1 ENHANCER ACTIVATOR"/>
    <property type="match status" value="1"/>
</dbReference>
<dbReference type="Pfam" id="PF04082">
    <property type="entry name" value="Fungal_trans"/>
    <property type="match status" value="1"/>
</dbReference>
<dbReference type="GO" id="GO:0003677">
    <property type="term" value="F:DNA binding"/>
    <property type="evidence" value="ECO:0007669"/>
    <property type="project" value="UniProtKB-KW"/>
</dbReference>
<feature type="compositionally biased region" description="Basic residues" evidence="7">
    <location>
        <begin position="32"/>
        <end position="41"/>
    </location>
</feature>
<gene>
    <name evidence="9" type="ORF">EHS25_009849</name>
</gene>
<dbReference type="InterPro" id="IPR051615">
    <property type="entry name" value="Transcr_Regulatory_Elem"/>
</dbReference>
<dbReference type="STRING" id="1890683.A0A427YKE9"/>
<evidence type="ECO:0000256" key="5">
    <source>
        <dbReference type="ARBA" id="ARBA00023163"/>
    </source>
</evidence>
<keyword evidence="6" id="KW-0539">Nucleus</keyword>
<evidence type="ECO:0000256" key="2">
    <source>
        <dbReference type="ARBA" id="ARBA00022833"/>
    </source>
</evidence>
<name>A0A427YKE9_9TREE</name>
<dbReference type="CDD" id="cd12148">
    <property type="entry name" value="fungal_TF_MHR"/>
    <property type="match status" value="1"/>
</dbReference>
<protein>
    <recommendedName>
        <fullName evidence="8">Xylanolytic transcriptional activator regulatory domain-containing protein</fullName>
    </recommendedName>
</protein>
<dbReference type="PANTHER" id="PTHR31313:SF81">
    <property type="entry name" value="TY1 ENHANCER ACTIVATOR"/>
    <property type="match status" value="1"/>
</dbReference>
<evidence type="ECO:0000256" key="6">
    <source>
        <dbReference type="ARBA" id="ARBA00023242"/>
    </source>
</evidence>
<feature type="compositionally biased region" description="Polar residues" evidence="7">
    <location>
        <begin position="103"/>
        <end position="123"/>
    </location>
</feature>
<evidence type="ECO:0000256" key="7">
    <source>
        <dbReference type="SAM" id="MobiDB-lite"/>
    </source>
</evidence>
<dbReference type="EMBL" id="RSCD01000008">
    <property type="protein sequence ID" value="RSH91550.1"/>
    <property type="molecule type" value="Genomic_DNA"/>
</dbReference>
<dbReference type="AlphaFoldDB" id="A0A427YKE9"/>